<dbReference type="PANTHER" id="PTHR31639">
    <property type="entry name" value="F-BOX PROTEIN-LIKE"/>
    <property type="match status" value="1"/>
</dbReference>
<reference evidence="2" key="1">
    <citation type="submission" date="2021-01" db="UniProtKB">
        <authorList>
            <consortium name="EnsemblPlants"/>
        </authorList>
    </citation>
    <scope>IDENTIFICATION</scope>
</reference>
<keyword evidence="3" id="KW-1185">Reference proteome</keyword>
<name>A0A7N0VG97_KALFE</name>
<protein>
    <recommendedName>
        <fullName evidence="1">F-box/LRR-repeat protein 15/At3g58940/PEG3-like LRR domain-containing protein</fullName>
    </recommendedName>
</protein>
<dbReference type="AlphaFoldDB" id="A0A7N0VG97"/>
<evidence type="ECO:0000313" key="3">
    <source>
        <dbReference type="Proteomes" id="UP000594263"/>
    </source>
</evidence>
<organism evidence="2 3">
    <name type="scientific">Kalanchoe fedtschenkoi</name>
    <name type="common">Lavender scallops</name>
    <name type="synonym">South American air plant</name>
    <dbReference type="NCBI Taxonomy" id="63787"/>
    <lineage>
        <taxon>Eukaryota</taxon>
        <taxon>Viridiplantae</taxon>
        <taxon>Streptophyta</taxon>
        <taxon>Embryophyta</taxon>
        <taxon>Tracheophyta</taxon>
        <taxon>Spermatophyta</taxon>
        <taxon>Magnoliopsida</taxon>
        <taxon>eudicotyledons</taxon>
        <taxon>Gunneridae</taxon>
        <taxon>Pentapetalae</taxon>
        <taxon>Saxifragales</taxon>
        <taxon>Crassulaceae</taxon>
        <taxon>Kalanchoe</taxon>
    </lineage>
</organism>
<dbReference type="Proteomes" id="UP000594263">
    <property type="component" value="Unplaced"/>
</dbReference>
<dbReference type="Pfam" id="PF24758">
    <property type="entry name" value="LRR_At5g56370"/>
    <property type="match status" value="1"/>
</dbReference>
<feature type="domain" description="F-box/LRR-repeat protein 15/At3g58940/PEG3-like LRR" evidence="1">
    <location>
        <begin position="90"/>
        <end position="324"/>
    </location>
</feature>
<dbReference type="InterPro" id="IPR055411">
    <property type="entry name" value="LRR_FXL15/At3g58940/PEG3-like"/>
</dbReference>
<dbReference type="Gene3D" id="3.80.10.10">
    <property type="entry name" value="Ribonuclease Inhibitor"/>
    <property type="match status" value="1"/>
</dbReference>
<evidence type="ECO:0000259" key="1">
    <source>
        <dbReference type="Pfam" id="PF24758"/>
    </source>
</evidence>
<evidence type="ECO:0000313" key="2">
    <source>
        <dbReference type="EnsemblPlants" id="Kaladp0766s0007.1.v1.1"/>
    </source>
</evidence>
<accession>A0A7N0VG97</accession>
<dbReference type="Gramene" id="Kaladp0766s0007.1.v1.1">
    <property type="protein sequence ID" value="Kaladp0766s0007.1.v1.1"/>
    <property type="gene ID" value="Kaladp0766s0007.v1.1"/>
</dbReference>
<dbReference type="PANTHER" id="PTHR31639:SF285">
    <property type="entry name" value="OS01G0730200 PROTEIN"/>
    <property type="match status" value="1"/>
</dbReference>
<dbReference type="InterPro" id="IPR032675">
    <property type="entry name" value="LRR_dom_sf"/>
</dbReference>
<dbReference type="EnsemblPlants" id="Kaladp0766s0007.1.v1.1">
    <property type="protein sequence ID" value="Kaladp0766s0007.1.v1.1"/>
    <property type="gene ID" value="Kaladp0766s0007.v1.1"/>
</dbReference>
<dbReference type="SUPFAM" id="SSF52058">
    <property type="entry name" value="L domain-like"/>
    <property type="match status" value="1"/>
</dbReference>
<dbReference type="OMA" id="LCNCTFR"/>
<proteinExistence type="predicted"/>
<sequence length="334" mass="37609">MPIRDAVRTSLLSRKWRHRWTAVREIVFDKNFVEGAVELRISNTESSTEIKKYEYCRVIDRFLLVHAGPIYRFLLHVPTFGDPAQPIDITQWILVVSQKGVKDLVIDASGSIDALRSYAFTVKLPSYLYRCTELKHLKLCICELSPPPKSFAGFCNLVSLDLVDVCTRGHAITAFISQCPVLEELSLTLIPHRPVPAHPFPLSVCAPNLKTLRIRDSRFTTLSLKSCPKLVTLSLEGVLSLSNADENSSSLDEIFISSLKVEDVTLSNFALIALAQYHIPRQLPMPLADHTRLTLLCVDTLSLKQVKCVFCILRSSPNLKTLNISVSDHDWFHI</sequence>